<feature type="domain" description="Thiamine pyrophosphate enzyme TPP-binding" evidence="6">
    <location>
        <begin position="378"/>
        <end position="527"/>
    </location>
</feature>
<dbReference type="Proteomes" id="UP000051789">
    <property type="component" value="Unassembled WGS sequence"/>
</dbReference>
<keyword evidence="9" id="KW-1185">Reference proteome</keyword>
<evidence type="ECO:0000256" key="1">
    <source>
        <dbReference type="ARBA" id="ARBA00007812"/>
    </source>
</evidence>
<dbReference type="Pfam" id="PF02775">
    <property type="entry name" value="TPP_enzyme_C"/>
    <property type="match status" value="1"/>
</dbReference>
<evidence type="ECO:0000259" key="6">
    <source>
        <dbReference type="Pfam" id="PF02775"/>
    </source>
</evidence>
<dbReference type="InterPro" id="IPR047211">
    <property type="entry name" value="POXB-like"/>
</dbReference>
<evidence type="ECO:0000259" key="5">
    <source>
        <dbReference type="Pfam" id="PF00205"/>
    </source>
</evidence>
<dbReference type="InterPro" id="IPR012001">
    <property type="entry name" value="Thiamin_PyroP_enz_TPP-bd_dom"/>
</dbReference>
<dbReference type="InterPro" id="IPR047212">
    <property type="entry name" value="TPP_POXB-like"/>
</dbReference>
<comment type="similarity">
    <text evidence="1 4">Belongs to the TPP enzyme family.</text>
</comment>
<evidence type="ECO:0000259" key="7">
    <source>
        <dbReference type="Pfam" id="PF02776"/>
    </source>
</evidence>
<gene>
    <name evidence="8" type="ORF">FD19_GL000816</name>
</gene>
<sequence length="596" mass="64547">MLRVLEAWGVDHVYGYPGGSFNSTMAALDDEKERIRYIQIRHEQVGAFAAAADAKLTGKIGVAFGSAGPGATNLLTGLYDAREDHAPVLALVGQVPHTNMNYDYFQEFDEDPIFRDVAVYDRTVMTPESLPYVVDKAIRIAYQQRGVAVVIIPNDFGMVEIPDRPYASADAEVAAKPAPLPQPTTAEVDQALAMIKVAKRPVINVGQGIRDGGPQLVALSRKLQIPLVTSSLATGKVDPDYEGNLGALGRLGAKAANEIFGAADLAISLGADFPFARVVFESRPFKFIQVDTDRSKFGRRHHVDLGVWSDATSFVEQLLARSEPAAPSAFYQAAIADSHEWRGYLHDRAHRDTDPLEAESLYQAINDVAAPDAAFAVDVGDNSINAIRYLHLSPANKWTMSALFASMGTALPGAIAAQLDFPDRQVFSISGDGAFSMVMQDLITEKKYHLPIINVVTSNTVLGFIKGEQDDVNMAEYSGIDLADQDFAQIAAAMGIQGATVRKTGDLQPAFARAVAASKAGEPFLIDAKITANRTFATESLIVNVHDGQVDEFFNPAFNSKHDAPKVQTLADFFAYFDAASLHPLRYFFDNAGVQL</sequence>
<keyword evidence="2 4" id="KW-0786">Thiamine pyrophosphate</keyword>
<evidence type="ECO:0000313" key="8">
    <source>
        <dbReference type="EMBL" id="KRM86344.1"/>
    </source>
</evidence>
<dbReference type="PROSITE" id="PS00187">
    <property type="entry name" value="TPP_ENZYMES"/>
    <property type="match status" value="1"/>
</dbReference>
<proteinExistence type="inferred from homology"/>
<reference evidence="8 9" key="1">
    <citation type="journal article" date="2015" name="Genome Announc.">
        <title>Expanding the biotechnology potential of lactobacilli through comparative genomics of 213 strains and associated genera.</title>
        <authorList>
            <person name="Sun Z."/>
            <person name="Harris H.M."/>
            <person name="McCann A."/>
            <person name="Guo C."/>
            <person name="Argimon S."/>
            <person name="Zhang W."/>
            <person name="Yang X."/>
            <person name="Jeffery I.B."/>
            <person name="Cooney J.C."/>
            <person name="Kagawa T.F."/>
            <person name="Liu W."/>
            <person name="Song Y."/>
            <person name="Salvetti E."/>
            <person name="Wrobel A."/>
            <person name="Rasinkangas P."/>
            <person name="Parkhill J."/>
            <person name="Rea M.C."/>
            <person name="O'Sullivan O."/>
            <person name="Ritari J."/>
            <person name="Douillard F.P."/>
            <person name="Paul Ross R."/>
            <person name="Yang R."/>
            <person name="Briner A.E."/>
            <person name="Felis G.E."/>
            <person name="de Vos W.M."/>
            <person name="Barrangou R."/>
            <person name="Klaenhammer T.R."/>
            <person name="Caufield P.W."/>
            <person name="Cui Y."/>
            <person name="Zhang H."/>
            <person name="O'Toole P.W."/>
        </authorList>
    </citation>
    <scope>NUCLEOTIDE SEQUENCE [LARGE SCALE GENOMIC DNA]</scope>
    <source>
        <strain evidence="8 9">DSM 22698</strain>
    </source>
</reference>
<dbReference type="SUPFAM" id="SSF52467">
    <property type="entry name" value="DHS-like NAD/FAD-binding domain"/>
    <property type="match status" value="1"/>
</dbReference>
<feature type="domain" description="Thiamine pyrophosphate enzyme N-terminal TPP-binding" evidence="7">
    <location>
        <begin position="1"/>
        <end position="110"/>
    </location>
</feature>
<name>A0A0R2C402_9LACO</name>
<feature type="domain" description="Thiamine pyrophosphate enzyme central" evidence="5">
    <location>
        <begin position="188"/>
        <end position="318"/>
    </location>
</feature>
<evidence type="ECO:0000313" key="9">
    <source>
        <dbReference type="Proteomes" id="UP000051789"/>
    </source>
</evidence>
<dbReference type="PANTHER" id="PTHR42981:SF2">
    <property type="entry name" value="PYRUVATE DEHYDROGENASE [UBIQUINONE]"/>
    <property type="match status" value="1"/>
</dbReference>
<dbReference type="CDD" id="cd07039">
    <property type="entry name" value="TPP_PYR_POX"/>
    <property type="match status" value="1"/>
</dbReference>
<dbReference type="EC" id="1.2.3.3" evidence="3"/>
<organism evidence="8 9">
    <name type="scientific">Lacticaseibacillus thailandensis DSM 22698 = JCM 13996</name>
    <dbReference type="NCBI Taxonomy" id="1423810"/>
    <lineage>
        <taxon>Bacteria</taxon>
        <taxon>Bacillati</taxon>
        <taxon>Bacillota</taxon>
        <taxon>Bacilli</taxon>
        <taxon>Lactobacillales</taxon>
        <taxon>Lactobacillaceae</taxon>
        <taxon>Lacticaseibacillus</taxon>
    </lineage>
</organism>
<dbReference type="AlphaFoldDB" id="A0A0R2C402"/>
<evidence type="ECO:0000256" key="3">
    <source>
        <dbReference type="NCBIfam" id="TIGR02720"/>
    </source>
</evidence>
<dbReference type="InterPro" id="IPR012000">
    <property type="entry name" value="Thiamin_PyroP_enz_cen_dom"/>
</dbReference>
<dbReference type="NCBIfam" id="TIGR02720">
    <property type="entry name" value="pyruv_oxi_spxB"/>
    <property type="match status" value="1"/>
</dbReference>
<dbReference type="GO" id="GO:0030976">
    <property type="term" value="F:thiamine pyrophosphate binding"/>
    <property type="evidence" value="ECO:0007669"/>
    <property type="project" value="InterPro"/>
</dbReference>
<dbReference type="EMBL" id="AYZK01000014">
    <property type="protein sequence ID" value="KRM86344.1"/>
    <property type="molecule type" value="Genomic_DNA"/>
</dbReference>
<dbReference type="STRING" id="1423810.FD19_GL000816"/>
<protein>
    <recommendedName>
        <fullName evidence="3">Pyruvate oxidase</fullName>
        <ecNumber evidence="3">1.2.3.3</ecNumber>
    </recommendedName>
</protein>
<dbReference type="Gene3D" id="3.40.50.970">
    <property type="match status" value="2"/>
</dbReference>
<comment type="caution">
    <text evidence="8">The sequence shown here is derived from an EMBL/GenBank/DDBJ whole genome shotgun (WGS) entry which is preliminary data.</text>
</comment>
<dbReference type="InterPro" id="IPR014092">
    <property type="entry name" value="Pyruvate_oxidase"/>
</dbReference>
<dbReference type="InterPro" id="IPR000399">
    <property type="entry name" value="TPP-bd_CS"/>
</dbReference>
<dbReference type="PANTHER" id="PTHR42981">
    <property type="entry name" value="PYRUVATE DEHYDROGENASE [UBIQUINONE]"/>
    <property type="match status" value="1"/>
</dbReference>
<keyword evidence="8" id="KW-0670">Pyruvate</keyword>
<dbReference type="InterPro" id="IPR011766">
    <property type="entry name" value="TPP_enzyme_TPP-bd"/>
</dbReference>
<dbReference type="InterPro" id="IPR047210">
    <property type="entry name" value="TPP_PYR_POXB-like"/>
</dbReference>
<dbReference type="GO" id="GO:0047112">
    <property type="term" value="F:pyruvate oxidase activity"/>
    <property type="evidence" value="ECO:0007669"/>
    <property type="project" value="UniProtKB-UniRule"/>
</dbReference>
<dbReference type="CDD" id="cd02014">
    <property type="entry name" value="TPP_POX"/>
    <property type="match status" value="1"/>
</dbReference>
<dbReference type="InterPro" id="IPR029061">
    <property type="entry name" value="THDP-binding"/>
</dbReference>
<dbReference type="PATRIC" id="fig|1423810.4.peg.844"/>
<dbReference type="Pfam" id="PF02776">
    <property type="entry name" value="TPP_enzyme_N"/>
    <property type="match status" value="1"/>
</dbReference>
<dbReference type="InterPro" id="IPR029035">
    <property type="entry name" value="DHS-like_NAD/FAD-binding_dom"/>
</dbReference>
<dbReference type="GO" id="GO:0000287">
    <property type="term" value="F:magnesium ion binding"/>
    <property type="evidence" value="ECO:0007669"/>
    <property type="project" value="InterPro"/>
</dbReference>
<accession>A0A0R2C402</accession>
<evidence type="ECO:0000256" key="4">
    <source>
        <dbReference type="RuleBase" id="RU362132"/>
    </source>
</evidence>
<dbReference type="Gene3D" id="3.40.50.1220">
    <property type="entry name" value="TPP-binding domain"/>
    <property type="match status" value="1"/>
</dbReference>
<dbReference type="Pfam" id="PF00205">
    <property type="entry name" value="TPP_enzyme_M"/>
    <property type="match status" value="1"/>
</dbReference>
<dbReference type="SUPFAM" id="SSF52518">
    <property type="entry name" value="Thiamin diphosphate-binding fold (THDP-binding)"/>
    <property type="match status" value="2"/>
</dbReference>
<evidence type="ECO:0000256" key="2">
    <source>
        <dbReference type="ARBA" id="ARBA00023052"/>
    </source>
</evidence>